<protein>
    <recommendedName>
        <fullName evidence="3">SWIM-type domain-containing protein</fullName>
    </recommendedName>
</protein>
<dbReference type="GO" id="GO:0008270">
    <property type="term" value="F:zinc ion binding"/>
    <property type="evidence" value="ECO:0007669"/>
    <property type="project" value="UniProtKB-KW"/>
</dbReference>
<dbReference type="AlphaFoldDB" id="A0A9N9N175"/>
<dbReference type="InterPro" id="IPR019080">
    <property type="entry name" value="YqaJ_viral_recombinase"/>
</dbReference>
<accession>A0A9N9N175</accession>
<dbReference type="Gene3D" id="3.90.320.10">
    <property type="match status" value="1"/>
</dbReference>
<dbReference type="InterPro" id="IPR011604">
    <property type="entry name" value="PDDEXK-like_dom_sf"/>
</dbReference>
<dbReference type="PANTHER" id="PTHR39953">
    <property type="entry name" value="RE54151P"/>
    <property type="match status" value="1"/>
</dbReference>
<dbReference type="Pfam" id="PF09588">
    <property type="entry name" value="YqaJ"/>
    <property type="match status" value="1"/>
</dbReference>
<keyword evidence="5" id="KW-1185">Reference proteome</keyword>
<evidence type="ECO:0000256" key="1">
    <source>
        <dbReference type="PROSITE-ProRule" id="PRU00325"/>
    </source>
</evidence>
<keyword evidence="1" id="KW-0863">Zinc-finger</keyword>
<feature type="transmembrane region" description="Helical" evidence="2">
    <location>
        <begin position="180"/>
        <end position="199"/>
    </location>
</feature>
<dbReference type="PANTHER" id="PTHR39953:SF1">
    <property type="entry name" value="RE54151P"/>
    <property type="match status" value="1"/>
</dbReference>
<dbReference type="OrthoDB" id="6108535at2759"/>
<dbReference type="SUPFAM" id="SSF52980">
    <property type="entry name" value="Restriction endonuclease-like"/>
    <property type="match status" value="1"/>
</dbReference>
<evidence type="ECO:0000313" key="5">
    <source>
        <dbReference type="Proteomes" id="UP001152799"/>
    </source>
</evidence>
<dbReference type="EMBL" id="OU892285">
    <property type="protein sequence ID" value="CAG9773235.1"/>
    <property type="molecule type" value="Genomic_DNA"/>
</dbReference>
<feature type="domain" description="SWIM-type" evidence="3">
    <location>
        <begin position="212"/>
        <end position="248"/>
    </location>
</feature>
<proteinExistence type="predicted"/>
<dbReference type="InterPro" id="IPR007527">
    <property type="entry name" value="Znf_SWIM"/>
</dbReference>
<dbReference type="Pfam" id="PF04434">
    <property type="entry name" value="SWIM"/>
    <property type="match status" value="1"/>
</dbReference>
<dbReference type="Proteomes" id="UP001152799">
    <property type="component" value="Chromosome 9"/>
</dbReference>
<keyword evidence="2" id="KW-0812">Transmembrane</keyword>
<dbReference type="CDD" id="cd22343">
    <property type="entry name" value="PDDEXK_lambda_exonuclease-like"/>
    <property type="match status" value="1"/>
</dbReference>
<keyword evidence="1" id="KW-0479">Metal-binding</keyword>
<dbReference type="GO" id="GO:0006281">
    <property type="term" value="P:DNA repair"/>
    <property type="evidence" value="ECO:0007669"/>
    <property type="project" value="UniProtKB-ARBA"/>
</dbReference>
<evidence type="ECO:0000256" key="2">
    <source>
        <dbReference type="SAM" id="Phobius"/>
    </source>
</evidence>
<organism evidence="4 5">
    <name type="scientific">Ceutorhynchus assimilis</name>
    <name type="common">cabbage seed weevil</name>
    <dbReference type="NCBI Taxonomy" id="467358"/>
    <lineage>
        <taxon>Eukaryota</taxon>
        <taxon>Metazoa</taxon>
        <taxon>Ecdysozoa</taxon>
        <taxon>Arthropoda</taxon>
        <taxon>Hexapoda</taxon>
        <taxon>Insecta</taxon>
        <taxon>Pterygota</taxon>
        <taxon>Neoptera</taxon>
        <taxon>Endopterygota</taxon>
        <taxon>Coleoptera</taxon>
        <taxon>Polyphaga</taxon>
        <taxon>Cucujiformia</taxon>
        <taxon>Curculionidae</taxon>
        <taxon>Ceutorhynchinae</taxon>
        <taxon>Ceutorhynchus</taxon>
    </lineage>
</organism>
<keyword evidence="1" id="KW-0862">Zinc</keyword>
<dbReference type="InterPro" id="IPR011335">
    <property type="entry name" value="Restrct_endonuc-II-like"/>
</dbReference>
<evidence type="ECO:0000313" key="4">
    <source>
        <dbReference type="EMBL" id="CAG9773235.1"/>
    </source>
</evidence>
<reference evidence="4" key="1">
    <citation type="submission" date="2022-01" db="EMBL/GenBank/DDBJ databases">
        <authorList>
            <person name="King R."/>
        </authorList>
    </citation>
    <scope>NUCLEOTIDE SEQUENCE</scope>
</reference>
<keyword evidence="2" id="KW-0472">Membrane</keyword>
<dbReference type="Pfam" id="PF24664">
    <property type="entry name" value="Monjiviricetes_fusion"/>
    <property type="match status" value="1"/>
</dbReference>
<gene>
    <name evidence="4" type="ORF">CEUTPL_LOCUS13632</name>
</gene>
<evidence type="ECO:0000259" key="3">
    <source>
        <dbReference type="PROSITE" id="PS50966"/>
    </source>
</evidence>
<name>A0A9N9N175_9CUCU</name>
<sequence length="571" mass="64693">MGGPGYTATKLGEVIYLTKCVPAMVTVRQVDRCYNELPIMYKNESYFLTPRSRLIQRHGTEVTCSGLYAPMFKVDGSWYLINKGQSETIAPITLDPEVRSREEAWSYKSIKNLASTGIYSQNELDILRDHIMLGNEREAIQGVIVRSMSGQRPDMQDLVPTNLFMEADIKTFADKITTQIWGWFSVFGNLTAGAIGIIIRGEVFASMKDKSYKVSIVLEQNGDIREATCICPRGIKCHHIAALALFGHYHISVTDKACAWNAPPKPKDGPVKCAEELYPPKPYTALEGGVPEASINRLKERLRSFGNTVGFTWLLNEESINPLENRFAIIEEIISSKDFLEATDKVSVFRQKCAVDDHSIKDMAATTTGQVSNEKWFLVRKFRLTASNFGAIIAACQRNRFPVSLFKTLLGEYNLDGIKAIQWGRTHEKDALDHLKSNYNLNIRPTGVWLSNSGLLGASPDGLIDEEEAIVEVKCPYSLRNDQLSEKLKNLNKYIIFYDDEGNLMLNTNHNYYHQIQGALHILKKEKCYLCIYTLKETIVTVIEFDDSWKENLSVLENFYIKQYLPKLLEN</sequence>
<dbReference type="PROSITE" id="PS50966">
    <property type="entry name" value="ZF_SWIM"/>
    <property type="match status" value="1"/>
</dbReference>
<keyword evidence="2" id="KW-1133">Transmembrane helix</keyword>